<dbReference type="Proteomes" id="UP001326613">
    <property type="component" value="Chromosome"/>
</dbReference>
<feature type="domain" description="Phospholipid/glycerol acyltransferase" evidence="5">
    <location>
        <begin position="75"/>
        <end position="188"/>
    </location>
</feature>
<evidence type="ECO:0000256" key="3">
    <source>
        <dbReference type="ARBA" id="ARBA00023315"/>
    </source>
</evidence>
<dbReference type="SUPFAM" id="SSF69593">
    <property type="entry name" value="Glycerol-3-phosphate (1)-acyltransferase"/>
    <property type="match status" value="1"/>
</dbReference>
<keyword evidence="4" id="KW-0812">Transmembrane</keyword>
<dbReference type="InterPro" id="IPR002123">
    <property type="entry name" value="Plipid/glycerol_acylTrfase"/>
</dbReference>
<feature type="transmembrane region" description="Helical" evidence="4">
    <location>
        <begin position="7"/>
        <end position="28"/>
    </location>
</feature>
<keyword evidence="2" id="KW-0808">Transferase</keyword>
<comment type="pathway">
    <text evidence="1">Lipid metabolism.</text>
</comment>
<reference evidence="6 7" key="1">
    <citation type="submission" date="2022-10" db="EMBL/GenBank/DDBJ databases">
        <title>Host association and intracellularity evolved multiple times independently in the Rickettsiales.</title>
        <authorList>
            <person name="Castelli M."/>
            <person name="Nardi T."/>
            <person name="Gammuto L."/>
            <person name="Bellinzona G."/>
            <person name="Sabaneyeva E."/>
            <person name="Potekhin A."/>
            <person name="Serra V."/>
            <person name="Petroni G."/>
            <person name="Sassera D."/>
        </authorList>
    </citation>
    <scope>NUCLEOTIDE SEQUENCE [LARGE SCALE GENOMIC DNA]</scope>
    <source>
        <strain evidence="6 7">Kr 154-4</strain>
    </source>
</reference>
<sequence>MFWRFRVLFFYATVSILTIIFFMLFFVLSKIFDVTYHIKYKVATIYSHSFIWCAKIICGLKYHVSGLEKLPQEPCVVLANHQSFWDNVFMQLIIPKHSWIVKRELFNIPFFGWGLKMVDPIAVDRGDNISVKQILREGKKKLQDSLWLIVFPESTRLRPEQSTKFKPSAIRLAVTEKVPIVLMAHNAGVYWPKGFWINKPGTIQVKIIDVITKDQMEECDVRELTEHISQVINTEKQVLFEQSK</sequence>
<dbReference type="Pfam" id="PF01553">
    <property type="entry name" value="Acyltransferase"/>
    <property type="match status" value="1"/>
</dbReference>
<proteinExistence type="predicted"/>
<organism evidence="6 7">
    <name type="scientific">Candidatus Trichorickettsia mobilis</name>
    <dbReference type="NCBI Taxonomy" id="1346319"/>
    <lineage>
        <taxon>Bacteria</taxon>
        <taxon>Pseudomonadati</taxon>
        <taxon>Pseudomonadota</taxon>
        <taxon>Alphaproteobacteria</taxon>
        <taxon>Rickettsiales</taxon>
        <taxon>Rickettsiaceae</taxon>
        <taxon>Rickettsieae</taxon>
        <taxon>Candidatus Trichorickettsia</taxon>
    </lineage>
</organism>
<dbReference type="RefSeq" id="WP_323738734.1">
    <property type="nucleotide sequence ID" value="NZ_CP112932.1"/>
</dbReference>
<dbReference type="CDD" id="cd07989">
    <property type="entry name" value="LPLAT_AGPAT-like"/>
    <property type="match status" value="1"/>
</dbReference>
<dbReference type="EMBL" id="CP112932">
    <property type="protein sequence ID" value="WPY00685.1"/>
    <property type="molecule type" value="Genomic_DNA"/>
</dbReference>
<evidence type="ECO:0000256" key="1">
    <source>
        <dbReference type="ARBA" id="ARBA00005189"/>
    </source>
</evidence>
<dbReference type="PANTHER" id="PTHR10434:SF40">
    <property type="entry name" value="1-ACYL-SN-GLYCEROL-3-PHOSPHATE ACYLTRANSFERASE"/>
    <property type="match status" value="1"/>
</dbReference>
<keyword evidence="4" id="KW-0472">Membrane</keyword>
<evidence type="ECO:0000313" key="6">
    <source>
        <dbReference type="EMBL" id="WPY00685.1"/>
    </source>
</evidence>
<keyword evidence="3 6" id="KW-0012">Acyltransferase</keyword>
<keyword evidence="7" id="KW-1185">Reference proteome</keyword>
<evidence type="ECO:0000256" key="2">
    <source>
        <dbReference type="ARBA" id="ARBA00022679"/>
    </source>
</evidence>
<evidence type="ECO:0000256" key="4">
    <source>
        <dbReference type="SAM" id="Phobius"/>
    </source>
</evidence>
<evidence type="ECO:0000259" key="5">
    <source>
        <dbReference type="SMART" id="SM00563"/>
    </source>
</evidence>
<gene>
    <name evidence="6" type="ORF">Trichorick_00569</name>
</gene>
<protein>
    <submittedName>
        <fullName evidence="6">1-acyl-sn-glycerol-3-phosphate acyltransferase</fullName>
    </submittedName>
</protein>
<accession>A0ABZ0UU14</accession>
<evidence type="ECO:0000313" key="7">
    <source>
        <dbReference type="Proteomes" id="UP001326613"/>
    </source>
</evidence>
<dbReference type="GO" id="GO:0016746">
    <property type="term" value="F:acyltransferase activity"/>
    <property type="evidence" value="ECO:0007669"/>
    <property type="project" value="UniProtKB-KW"/>
</dbReference>
<keyword evidence="4" id="KW-1133">Transmembrane helix</keyword>
<dbReference type="SMART" id="SM00563">
    <property type="entry name" value="PlsC"/>
    <property type="match status" value="1"/>
</dbReference>
<dbReference type="PANTHER" id="PTHR10434">
    <property type="entry name" value="1-ACYL-SN-GLYCEROL-3-PHOSPHATE ACYLTRANSFERASE"/>
    <property type="match status" value="1"/>
</dbReference>
<name>A0ABZ0UU14_9RICK</name>